<dbReference type="HOGENOM" id="CLU_159057_0_0_1"/>
<name>W1PLF2_AMBTC</name>
<sequence>TSGPNGTADTEEGISKPDSALRSSSEIAGAEATRVVMSVLGTSPTVSTSIGVDIVGGGVETAQASTFTPLIEGATGDAPVADEPLLFEQMLFFKTIGGDGGPHDPLLLSPTCLFSSDFRGILLGPVLAGLL</sequence>
<gene>
    <name evidence="2" type="ORF">AMTR_s00015p00185040</name>
</gene>
<dbReference type="Proteomes" id="UP000017836">
    <property type="component" value="Unassembled WGS sequence"/>
</dbReference>
<evidence type="ECO:0000256" key="1">
    <source>
        <dbReference type="SAM" id="MobiDB-lite"/>
    </source>
</evidence>
<accession>W1PLF2</accession>
<feature type="region of interest" description="Disordered" evidence="1">
    <location>
        <begin position="1"/>
        <end position="25"/>
    </location>
</feature>
<dbReference type="AlphaFoldDB" id="W1PLF2"/>
<dbReference type="Gramene" id="ERN08863">
    <property type="protein sequence ID" value="ERN08863"/>
    <property type="gene ID" value="AMTR_s00015p00185040"/>
</dbReference>
<evidence type="ECO:0000313" key="3">
    <source>
        <dbReference type="Proteomes" id="UP000017836"/>
    </source>
</evidence>
<feature type="non-terminal residue" evidence="2">
    <location>
        <position position="1"/>
    </location>
</feature>
<organism evidence="2 3">
    <name type="scientific">Amborella trichopoda</name>
    <dbReference type="NCBI Taxonomy" id="13333"/>
    <lineage>
        <taxon>Eukaryota</taxon>
        <taxon>Viridiplantae</taxon>
        <taxon>Streptophyta</taxon>
        <taxon>Embryophyta</taxon>
        <taxon>Tracheophyta</taxon>
        <taxon>Spermatophyta</taxon>
        <taxon>Magnoliopsida</taxon>
        <taxon>Amborellales</taxon>
        <taxon>Amborellaceae</taxon>
        <taxon>Amborella</taxon>
    </lineage>
</organism>
<reference evidence="3" key="1">
    <citation type="journal article" date="2013" name="Science">
        <title>The Amborella genome and the evolution of flowering plants.</title>
        <authorList>
            <consortium name="Amborella Genome Project"/>
        </authorList>
    </citation>
    <scope>NUCLEOTIDE SEQUENCE [LARGE SCALE GENOMIC DNA]</scope>
</reference>
<keyword evidence="3" id="KW-1185">Reference proteome</keyword>
<evidence type="ECO:0000313" key="2">
    <source>
        <dbReference type="EMBL" id="ERN08863.1"/>
    </source>
</evidence>
<proteinExistence type="predicted"/>
<dbReference type="EMBL" id="KI393208">
    <property type="protein sequence ID" value="ERN08863.1"/>
    <property type="molecule type" value="Genomic_DNA"/>
</dbReference>
<protein>
    <submittedName>
        <fullName evidence="2">Uncharacterized protein</fullName>
    </submittedName>
</protein>